<evidence type="ECO:0000313" key="10">
    <source>
        <dbReference type="EMBL" id="HDX32286.1"/>
    </source>
</evidence>
<protein>
    <submittedName>
        <fullName evidence="10">Response regulator transcription factor</fullName>
    </submittedName>
</protein>
<dbReference type="SUPFAM" id="SSF46894">
    <property type="entry name" value="C-terminal effector domain of the bipartite response regulators"/>
    <property type="match status" value="1"/>
</dbReference>
<dbReference type="InterPro" id="IPR016032">
    <property type="entry name" value="Sig_transdc_resp-reg_C-effctor"/>
</dbReference>
<dbReference type="GO" id="GO:0032993">
    <property type="term" value="C:protein-DNA complex"/>
    <property type="evidence" value="ECO:0007669"/>
    <property type="project" value="TreeGrafter"/>
</dbReference>
<evidence type="ECO:0000256" key="4">
    <source>
        <dbReference type="ARBA" id="ARBA00023125"/>
    </source>
</evidence>
<dbReference type="EMBL" id="DSMG01000122">
    <property type="protein sequence ID" value="HDX32286.1"/>
    <property type="molecule type" value="Genomic_DNA"/>
</dbReference>
<dbReference type="GO" id="GO:0005829">
    <property type="term" value="C:cytosol"/>
    <property type="evidence" value="ECO:0007669"/>
    <property type="project" value="TreeGrafter"/>
</dbReference>
<dbReference type="GO" id="GO:0006355">
    <property type="term" value="P:regulation of DNA-templated transcription"/>
    <property type="evidence" value="ECO:0007669"/>
    <property type="project" value="InterPro"/>
</dbReference>
<dbReference type="InterPro" id="IPR036388">
    <property type="entry name" value="WH-like_DNA-bd_sf"/>
</dbReference>
<keyword evidence="3" id="KW-0805">Transcription regulation</keyword>
<evidence type="ECO:0000259" key="9">
    <source>
        <dbReference type="PROSITE" id="PS51755"/>
    </source>
</evidence>
<dbReference type="InterPro" id="IPR011006">
    <property type="entry name" value="CheY-like_superfamily"/>
</dbReference>
<gene>
    <name evidence="10" type="ORF">ENQ20_12495</name>
</gene>
<dbReference type="CDD" id="cd00383">
    <property type="entry name" value="trans_reg_C"/>
    <property type="match status" value="1"/>
</dbReference>
<evidence type="ECO:0000256" key="7">
    <source>
        <dbReference type="PROSITE-ProRule" id="PRU01091"/>
    </source>
</evidence>
<dbReference type="FunFam" id="1.10.10.10:FF:000018">
    <property type="entry name" value="DNA-binding response regulator ResD"/>
    <property type="match status" value="1"/>
</dbReference>
<feature type="modified residue" description="4-aspartylphosphate" evidence="6">
    <location>
        <position position="71"/>
    </location>
</feature>
<dbReference type="CDD" id="cd17574">
    <property type="entry name" value="REC_OmpR"/>
    <property type="match status" value="1"/>
</dbReference>
<dbReference type="Pfam" id="PF00486">
    <property type="entry name" value="Trans_reg_C"/>
    <property type="match status" value="1"/>
</dbReference>
<feature type="DNA-binding region" description="OmpR/PhoB-type" evidence="7">
    <location>
        <begin position="146"/>
        <end position="246"/>
    </location>
</feature>
<evidence type="ECO:0000259" key="8">
    <source>
        <dbReference type="PROSITE" id="PS50110"/>
    </source>
</evidence>
<dbReference type="AlphaFoldDB" id="A0A7C1JL41"/>
<keyword evidence="5" id="KW-0804">Transcription</keyword>
<dbReference type="SMART" id="SM00862">
    <property type="entry name" value="Trans_reg_C"/>
    <property type="match status" value="1"/>
</dbReference>
<evidence type="ECO:0000256" key="1">
    <source>
        <dbReference type="ARBA" id="ARBA00022553"/>
    </source>
</evidence>
<dbReference type="SMART" id="SM00448">
    <property type="entry name" value="REC"/>
    <property type="match status" value="1"/>
</dbReference>
<dbReference type="PANTHER" id="PTHR48111:SF21">
    <property type="entry name" value="DNA-BINDING DUAL MASTER TRANSCRIPTIONAL REGULATOR RPAA"/>
    <property type="match status" value="1"/>
</dbReference>
<dbReference type="Pfam" id="PF00072">
    <property type="entry name" value="Response_reg"/>
    <property type="match status" value="1"/>
</dbReference>
<dbReference type="PROSITE" id="PS51755">
    <property type="entry name" value="OMPR_PHOB"/>
    <property type="match status" value="1"/>
</dbReference>
<evidence type="ECO:0000256" key="5">
    <source>
        <dbReference type="ARBA" id="ARBA00023163"/>
    </source>
</evidence>
<accession>A0A7C1JL41</accession>
<feature type="domain" description="Response regulatory" evidence="8">
    <location>
        <begin position="22"/>
        <end position="135"/>
    </location>
</feature>
<evidence type="ECO:0000256" key="2">
    <source>
        <dbReference type="ARBA" id="ARBA00023012"/>
    </source>
</evidence>
<comment type="caution">
    <text evidence="10">The sequence shown here is derived from an EMBL/GenBank/DDBJ whole genome shotgun (WGS) entry which is preliminary data.</text>
</comment>
<dbReference type="FunFam" id="3.40.50.2300:FF:000001">
    <property type="entry name" value="DNA-binding response regulator PhoB"/>
    <property type="match status" value="1"/>
</dbReference>
<dbReference type="Gene3D" id="3.40.50.2300">
    <property type="match status" value="1"/>
</dbReference>
<dbReference type="Gene3D" id="1.10.10.10">
    <property type="entry name" value="Winged helix-like DNA-binding domain superfamily/Winged helix DNA-binding domain"/>
    <property type="match status" value="1"/>
</dbReference>
<sequence length="253" mass="28804">MPIMMMTTPTLLQSNTSANNLCILVVDDEEPLRNLLQISLQKQGYQVAVARNGREALEIVSTRKIDLVLLDIMMPEMDGFATCAELRRRSDIPIVMLTALNRPDDIVQGFNLGADDYITKPFTFREVEVRLRAILRRIYWNHERSEPSLLVANEIVLDDAKHEVKVRGETVHLTPIEYQLLRYLMTSPDRPISKDLLFQQVWGYDLAGGTNLVEVAMRRLREKIEKDPSQPVYLVTVRGAGYKFNTGGLSQSS</sequence>
<dbReference type="GO" id="GO:0000976">
    <property type="term" value="F:transcription cis-regulatory region binding"/>
    <property type="evidence" value="ECO:0007669"/>
    <property type="project" value="TreeGrafter"/>
</dbReference>
<keyword evidence="4 7" id="KW-0238">DNA-binding</keyword>
<dbReference type="InterPro" id="IPR039420">
    <property type="entry name" value="WalR-like"/>
</dbReference>
<evidence type="ECO:0000256" key="6">
    <source>
        <dbReference type="PROSITE-ProRule" id="PRU00169"/>
    </source>
</evidence>
<dbReference type="InterPro" id="IPR001789">
    <property type="entry name" value="Sig_transdc_resp-reg_receiver"/>
</dbReference>
<dbReference type="PROSITE" id="PS50110">
    <property type="entry name" value="RESPONSE_REGULATORY"/>
    <property type="match status" value="1"/>
</dbReference>
<dbReference type="GO" id="GO:0000156">
    <property type="term" value="F:phosphorelay response regulator activity"/>
    <property type="evidence" value="ECO:0007669"/>
    <property type="project" value="TreeGrafter"/>
</dbReference>
<name>A0A7C1JL41_9CHLR</name>
<proteinExistence type="predicted"/>
<keyword evidence="2" id="KW-0902">Two-component regulatory system</keyword>
<reference evidence="10" key="1">
    <citation type="journal article" date="2020" name="mSystems">
        <title>Genome- and Community-Level Interaction Insights into Carbon Utilization and Element Cycling Functions of Hydrothermarchaeota in Hydrothermal Sediment.</title>
        <authorList>
            <person name="Zhou Z."/>
            <person name="Liu Y."/>
            <person name="Xu W."/>
            <person name="Pan J."/>
            <person name="Luo Z.H."/>
            <person name="Li M."/>
        </authorList>
    </citation>
    <scope>NUCLEOTIDE SEQUENCE [LARGE SCALE GENOMIC DNA]</scope>
    <source>
        <strain evidence="10">SpSt-289</strain>
    </source>
</reference>
<organism evidence="10">
    <name type="scientific">Caldilinea aerophila</name>
    <dbReference type="NCBI Taxonomy" id="133453"/>
    <lineage>
        <taxon>Bacteria</taxon>
        <taxon>Bacillati</taxon>
        <taxon>Chloroflexota</taxon>
        <taxon>Caldilineae</taxon>
        <taxon>Caldilineales</taxon>
        <taxon>Caldilineaceae</taxon>
        <taxon>Caldilinea</taxon>
    </lineage>
</organism>
<dbReference type="Gene3D" id="6.10.250.690">
    <property type="match status" value="1"/>
</dbReference>
<dbReference type="PANTHER" id="PTHR48111">
    <property type="entry name" value="REGULATOR OF RPOS"/>
    <property type="match status" value="1"/>
</dbReference>
<evidence type="ECO:0000256" key="3">
    <source>
        <dbReference type="ARBA" id="ARBA00023015"/>
    </source>
</evidence>
<dbReference type="InterPro" id="IPR001867">
    <property type="entry name" value="OmpR/PhoB-type_DNA-bd"/>
</dbReference>
<keyword evidence="1 6" id="KW-0597">Phosphoprotein</keyword>
<dbReference type="SUPFAM" id="SSF52172">
    <property type="entry name" value="CheY-like"/>
    <property type="match status" value="1"/>
</dbReference>
<feature type="domain" description="OmpR/PhoB-type" evidence="9">
    <location>
        <begin position="146"/>
        <end position="246"/>
    </location>
</feature>